<protein>
    <recommendedName>
        <fullName evidence="6">Putative mRNA interferase YoeB</fullName>
    </recommendedName>
</protein>
<dbReference type="GO" id="GO:0006401">
    <property type="term" value="P:RNA catabolic process"/>
    <property type="evidence" value="ECO:0007669"/>
    <property type="project" value="InterPro"/>
</dbReference>
<keyword evidence="2" id="KW-1277">Toxin-antitoxin system</keyword>
<proteinExistence type="inferred from homology"/>
<dbReference type="AlphaFoldDB" id="A0A495J8R1"/>
<keyword evidence="3" id="KW-0540">Nuclease</keyword>
<name>A0A495J8R1_9SPHI</name>
<dbReference type="SUPFAM" id="SSF143011">
    <property type="entry name" value="RelE-like"/>
    <property type="match status" value="1"/>
</dbReference>
<dbReference type="PANTHER" id="PTHR38039">
    <property type="entry name" value="TOXIN YOEB"/>
    <property type="match status" value="1"/>
</dbReference>
<dbReference type="NCBIfam" id="TIGR02116">
    <property type="entry name" value="toxin_Txe_YoeB"/>
    <property type="match status" value="1"/>
</dbReference>
<dbReference type="Gene3D" id="3.30.2310.20">
    <property type="entry name" value="RelE-like"/>
    <property type="match status" value="1"/>
</dbReference>
<dbReference type="Pfam" id="PF06769">
    <property type="entry name" value="YoeB_toxin"/>
    <property type="match status" value="1"/>
</dbReference>
<dbReference type="OrthoDB" id="9801102at2"/>
<evidence type="ECO:0000313" key="7">
    <source>
        <dbReference type="EMBL" id="RKR85277.1"/>
    </source>
</evidence>
<gene>
    <name evidence="7" type="ORF">BDD43_5541</name>
</gene>
<dbReference type="PANTHER" id="PTHR38039:SF1">
    <property type="entry name" value="TOXIN YOEB"/>
    <property type="match status" value="1"/>
</dbReference>
<evidence type="ECO:0000256" key="2">
    <source>
        <dbReference type="ARBA" id="ARBA00022649"/>
    </source>
</evidence>
<accession>A0A495J8R1</accession>
<dbReference type="Proteomes" id="UP000268007">
    <property type="component" value="Unassembled WGS sequence"/>
</dbReference>
<dbReference type="RefSeq" id="WP_121201340.1">
    <property type="nucleotide sequence ID" value="NZ_RBKU01000001.1"/>
</dbReference>
<dbReference type="InterPro" id="IPR009614">
    <property type="entry name" value="YoeB_toxin"/>
</dbReference>
<dbReference type="GO" id="GO:0016787">
    <property type="term" value="F:hydrolase activity"/>
    <property type="evidence" value="ECO:0007669"/>
    <property type="project" value="UniProtKB-KW"/>
</dbReference>
<keyword evidence="4" id="KW-0255">Endonuclease</keyword>
<evidence type="ECO:0000313" key="8">
    <source>
        <dbReference type="Proteomes" id="UP000268007"/>
    </source>
</evidence>
<keyword evidence="5" id="KW-0378">Hydrolase</keyword>
<keyword evidence="8" id="KW-1185">Reference proteome</keyword>
<evidence type="ECO:0000256" key="3">
    <source>
        <dbReference type="ARBA" id="ARBA00022722"/>
    </source>
</evidence>
<dbReference type="InterPro" id="IPR035093">
    <property type="entry name" value="RelE/ParE_toxin_dom_sf"/>
</dbReference>
<comment type="similarity">
    <text evidence="1">Belongs to the YoeB family.</text>
</comment>
<evidence type="ECO:0000256" key="5">
    <source>
        <dbReference type="ARBA" id="ARBA00022801"/>
    </source>
</evidence>
<sequence length="86" mass="10173">MEIEFTVKAEHDLMYWKKVGDKVVLKKIRILLESILETPFKGIGKPEALKYDLAGKWSRRITKADRIIYQVINNTIYIYSVRGHYE</sequence>
<reference evidence="7 8" key="1">
    <citation type="submission" date="2018-10" db="EMBL/GenBank/DDBJ databases">
        <title>Genomic Encyclopedia of Archaeal and Bacterial Type Strains, Phase II (KMG-II): from individual species to whole genera.</title>
        <authorList>
            <person name="Goeker M."/>
        </authorList>
    </citation>
    <scope>NUCLEOTIDE SEQUENCE [LARGE SCALE GENOMIC DNA]</scope>
    <source>
        <strain evidence="7 8">DSM 18602</strain>
    </source>
</reference>
<evidence type="ECO:0000256" key="4">
    <source>
        <dbReference type="ARBA" id="ARBA00022759"/>
    </source>
</evidence>
<dbReference type="EMBL" id="RBKU01000001">
    <property type="protein sequence ID" value="RKR85277.1"/>
    <property type="molecule type" value="Genomic_DNA"/>
</dbReference>
<comment type="caution">
    <text evidence="7">The sequence shown here is derived from an EMBL/GenBank/DDBJ whole genome shotgun (WGS) entry which is preliminary data.</text>
</comment>
<dbReference type="GO" id="GO:0004519">
    <property type="term" value="F:endonuclease activity"/>
    <property type="evidence" value="ECO:0007669"/>
    <property type="project" value="UniProtKB-KW"/>
</dbReference>
<evidence type="ECO:0000256" key="1">
    <source>
        <dbReference type="ARBA" id="ARBA00008172"/>
    </source>
</evidence>
<organism evidence="7 8">
    <name type="scientific">Mucilaginibacter gracilis</name>
    <dbReference type="NCBI Taxonomy" id="423350"/>
    <lineage>
        <taxon>Bacteria</taxon>
        <taxon>Pseudomonadati</taxon>
        <taxon>Bacteroidota</taxon>
        <taxon>Sphingobacteriia</taxon>
        <taxon>Sphingobacteriales</taxon>
        <taxon>Sphingobacteriaceae</taxon>
        <taxon>Mucilaginibacter</taxon>
    </lineage>
</organism>
<evidence type="ECO:0000256" key="6">
    <source>
        <dbReference type="ARBA" id="ARBA00030388"/>
    </source>
</evidence>